<organism evidence="1 2">
    <name type="scientific">Fusarium oxysporum f. sp. cubense (strain race 1)</name>
    <name type="common">Panama disease fungus</name>
    <dbReference type="NCBI Taxonomy" id="1229664"/>
    <lineage>
        <taxon>Eukaryota</taxon>
        <taxon>Fungi</taxon>
        <taxon>Dikarya</taxon>
        <taxon>Ascomycota</taxon>
        <taxon>Pezizomycotina</taxon>
        <taxon>Sordariomycetes</taxon>
        <taxon>Hypocreomycetidae</taxon>
        <taxon>Hypocreales</taxon>
        <taxon>Nectriaceae</taxon>
        <taxon>Fusarium</taxon>
        <taxon>Fusarium oxysporum species complex</taxon>
    </lineage>
</organism>
<dbReference type="Proteomes" id="UP000016928">
    <property type="component" value="Unassembled WGS sequence"/>
</dbReference>
<reference evidence="2" key="2">
    <citation type="journal article" date="2014" name="PLoS ONE">
        <title>Genome and Transcriptome Analysis of the Fungal Pathogen Fusarium oxysporum f. sp. cubense Causing Banana Vascular Wilt Disease.</title>
        <authorList>
            <person name="Guo L."/>
            <person name="Han L."/>
            <person name="Yang L."/>
            <person name="Zeng H."/>
            <person name="Fan D."/>
            <person name="Zhu Y."/>
            <person name="Feng Y."/>
            <person name="Wang G."/>
            <person name="Peng C."/>
            <person name="Jiang X."/>
            <person name="Zhou D."/>
            <person name="Ni P."/>
            <person name="Liang C."/>
            <person name="Liu L."/>
            <person name="Wang J."/>
            <person name="Mao C."/>
            <person name="Fang X."/>
            <person name="Peng M."/>
            <person name="Huang J."/>
        </authorList>
    </citation>
    <scope>NUCLEOTIDE SEQUENCE [LARGE SCALE GENOMIC DNA]</scope>
    <source>
        <strain evidence="2">race 1</strain>
    </source>
</reference>
<dbReference type="HOGENOM" id="CLU_3014157_0_0_1"/>
<accession>N4UDG5</accession>
<protein>
    <submittedName>
        <fullName evidence="1">Uncharacterized protein</fullName>
    </submittedName>
</protein>
<gene>
    <name evidence="1" type="ORF">FOC1_g10000027</name>
</gene>
<proteinExistence type="predicted"/>
<name>N4UDG5_FUSC1</name>
<dbReference type="VEuPathDB" id="FungiDB:FOC1_g10000027"/>
<evidence type="ECO:0000313" key="2">
    <source>
        <dbReference type="Proteomes" id="UP000016928"/>
    </source>
</evidence>
<reference evidence="2" key="1">
    <citation type="submission" date="2012-09" db="EMBL/GenBank/DDBJ databases">
        <title>Genome sequencing and comparative transcriptomics of race 1 and race 4 of banana pathogen: Fusarium oxysporum f. sp. cubense.</title>
        <authorList>
            <person name="Fang X."/>
            <person name="Huang J."/>
        </authorList>
    </citation>
    <scope>NUCLEOTIDE SEQUENCE [LARGE SCALE GENOMIC DNA]</scope>
    <source>
        <strain evidence="2">race 1</strain>
    </source>
</reference>
<evidence type="ECO:0000313" key="1">
    <source>
        <dbReference type="EMBL" id="ENH73259.1"/>
    </source>
</evidence>
<dbReference type="AlphaFoldDB" id="N4UDG5"/>
<sequence length="56" mass="6486">MQTRDIFDIDVIEIRWRIGYVAIDYRDRMTVAGLTVIDDDCAAAHLMIEVRVLGLF</sequence>
<dbReference type="EMBL" id="KB730084">
    <property type="protein sequence ID" value="ENH73259.1"/>
    <property type="molecule type" value="Genomic_DNA"/>
</dbReference>